<evidence type="ECO:0000313" key="2">
    <source>
        <dbReference type="Proteomes" id="UP000005929"/>
    </source>
</evidence>
<accession>A0AAV3FLQ8</accession>
<dbReference type="AlphaFoldDB" id="A0AAV3FLQ8"/>
<organism evidence="1 2">
    <name type="scientific">Bifidobacterium longum subsp. longum 2-2B</name>
    <dbReference type="NCBI Taxonomy" id="1161745"/>
    <lineage>
        <taxon>Bacteria</taxon>
        <taxon>Bacillati</taxon>
        <taxon>Actinomycetota</taxon>
        <taxon>Actinomycetes</taxon>
        <taxon>Bifidobacteriales</taxon>
        <taxon>Bifidobacteriaceae</taxon>
        <taxon>Bifidobacterium</taxon>
    </lineage>
</organism>
<gene>
    <name evidence="1" type="ORF">HMPREF1315_0348</name>
</gene>
<dbReference type="Proteomes" id="UP000005929">
    <property type="component" value="Unassembled WGS sequence"/>
</dbReference>
<dbReference type="EMBL" id="AJTJ01000062">
    <property type="protein sequence ID" value="EIJ25491.1"/>
    <property type="molecule type" value="Genomic_DNA"/>
</dbReference>
<evidence type="ECO:0000313" key="1">
    <source>
        <dbReference type="EMBL" id="EIJ25491.1"/>
    </source>
</evidence>
<proteinExistence type="predicted"/>
<reference evidence="1 2" key="1">
    <citation type="journal article" date="2013" name="Genome Announc.">
        <title>Draft Genome Sequences of Two Pairs of Human Intestinal Bifidobacterium longum subsp. longum Strains, 44B and 1-6B and 35B and 2-2B, Consecutively Isolated from Two Children after a 5-Year Time Period.</title>
        <authorList>
            <person name="Shkoporov A.N."/>
            <person name="Efimov B.A."/>
            <person name="Khokhlova E.V."/>
            <person name="Chaplin A.V."/>
            <person name="Kafarskaya L.I."/>
            <person name="Durkin A.S."/>
            <person name="McCorrison J."/>
            <person name="Torralba M."/>
            <person name="Gillis M."/>
            <person name="Sutton G."/>
            <person name="Weibel D.B."/>
            <person name="Nelson K.E."/>
            <person name="Smeianov V.V."/>
        </authorList>
    </citation>
    <scope>NUCLEOTIDE SEQUENCE [LARGE SCALE GENOMIC DNA]</scope>
    <source>
        <strain evidence="1 2">2-2B</strain>
    </source>
</reference>
<protein>
    <recommendedName>
        <fullName evidence="3">Transposase</fullName>
    </recommendedName>
</protein>
<sequence length="46" mass="5201">MAFDETYNEPESTEVLVKSLDPDIRPTLHYAHRGRMPVPTSSPPSM</sequence>
<evidence type="ECO:0008006" key="3">
    <source>
        <dbReference type="Google" id="ProtNLM"/>
    </source>
</evidence>
<comment type="caution">
    <text evidence="1">The sequence shown here is derived from an EMBL/GenBank/DDBJ whole genome shotgun (WGS) entry which is preliminary data.</text>
</comment>
<name>A0AAV3FLQ8_BIFLL</name>